<reference evidence="2 3" key="1">
    <citation type="submission" date="2020-08" db="EMBL/GenBank/DDBJ databases">
        <title>Sequencing the genomes of 1000 actinobacteria strains.</title>
        <authorList>
            <person name="Klenk H.-P."/>
        </authorList>
    </citation>
    <scope>NUCLEOTIDE SEQUENCE [LARGE SCALE GENOMIC DNA]</scope>
    <source>
        <strain evidence="2 3">DSM 44936</strain>
    </source>
</reference>
<feature type="domain" description="Carboxymuconolactone decarboxylase-like" evidence="1">
    <location>
        <begin position="34"/>
        <end position="104"/>
    </location>
</feature>
<evidence type="ECO:0000313" key="2">
    <source>
        <dbReference type="EMBL" id="MBB6476510.1"/>
    </source>
</evidence>
<dbReference type="Pfam" id="PF02627">
    <property type="entry name" value="CMD"/>
    <property type="match status" value="1"/>
</dbReference>
<keyword evidence="3" id="KW-1185">Reference proteome</keyword>
<keyword evidence="2" id="KW-0560">Oxidoreductase</keyword>
<sequence>MTYLSTPDRSPLYDAALAAQGYVPNYLRVFAPRPEVYEAWLRLGETVRSGMDLRRYELVTLAAARRLGSAYCGLAHAAVLLDRFYGEAELRAIVADHGDAGLAPVDVAVMDFAGRVAADPAGVAEEDVAALRGHGVADDEILQIVLAVCLRRFFSGVLSATGAAPDPVFDTLPGDIRAAVGAGEGAAHGT</sequence>
<dbReference type="PANTHER" id="PTHR35446">
    <property type="entry name" value="SI:CH211-175M2.5"/>
    <property type="match status" value="1"/>
</dbReference>
<name>A0A7X0M9C4_9ACTN</name>
<organism evidence="2 3">
    <name type="scientific">Sphaerisporangium rubeum</name>
    <dbReference type="NCBI Taxonomy" id="321317"/>
    <lineage>
        <taxon>Bacteria</taxon>
        <taxon>Bacillati</taxon>
        <taxon>Actinomycetota</taxon>
        <taxon>Actinomycetes</taxon>
        <taxon>Streptosporangiales</taxon>
        <taxon>Streptosporangiaceae</taxon>
        <taxon>Sphaerisporangium</taxon>
    </lineage>
</organism>
<comment type="caution">
    <text evidence="2">The sequence shown here is derived from an EMBL/GenBank/DDBJ whole genome shotgun (WGS) entry which is preliminary data.</text>
</comment>
<dbReference type="Gene3D" id="1.20.1290.10">
    <property type="entry name" value="AhpD-like"/>
    <property type="match status" value="1"/>
</dbReference>
<dbReference type="GO" id="GO:0051920">
    <property type="term" value="F:peroxiredoxin activity"/>
    <property type="evidence" value="ECO:0007669"/>
    <property type="project" value="InterPro"/>
</dbReference>
<dbReference type="InterPro" id="IPR029032">
    <property type="entry name" value="AhpD-like"/>
</dbReference>
<dbReference type="PANTHER" id="PTHR35446:SF2">
    <property type="entry name" value="CARBOXYMUCONOLACTONE DECARBOXYLASE-LIKE DOMAIN-CONTAINING PROTEIN"/>
    <property type="match status" value="1"/>
</dbReference>
<dbReference type="InterPro" id="IPR003779">
    <property type="entry name" value="CMD-like"/>
</dbReference>
<dbReference type="Proteomes" id="UP000555564">
    <property type="component" value="Unassembled WGS sequence"/>
</dbReference>
<dbReference type="EMBL" id="JACHIU010000001">
    <property type="protein sequence ID" value="MBB6476510.1"/>
    <property type="molecule type" value="Genomic_DNA"/>
</dbReference>
<dbReference type="SUPFAM" id="SSF69118">
    <property type="entry name" value="AhpD-like"/>
    <property type="match status" value="1"/>
</dbReference>
<dbReference type="RefSeq" id="WP_184986602.1">
    <property type="nucleotide sequence ID" value="NZ_BAAALO010000059.1"/>
</dbReference>
<gene>
    <name evidence="2" type="ORF">BJ992_005941</name>
</gene>
<keyword evidence="2" id="KW-0575">Peroxidase</keyword>
<accession>A0A7X0M9C4</accession>
<evidence type="ECO:0000259" key="1">
    <source>
        <dbReference type="Pfam" id="PF02627"/>
    </source>
</evidence>
<proteinExistence type="predicted"/>
<dbReference type="AlphaFoldDB" id="A0A7X0M9C4"/>
<evidence type="ECO:0000313" key="3">
    <source>
        <dbReference type="Proteomes" id="UP000555564"/>
    </source>
</evidence>
<protein>
    <submittedName>
        <fullName evidence="2">Putative peroxidase-related enzyme</fullName>
    </submittedName>
</protein>